<evidence type="ECO:0000313" key="2">
    <source>
        <dbReference type="Proteomes" id="UP000755654"/>
    </source>
</evidence>
<accession>A0ABS5ZTY1</accession>
<comment type="caution">
    <text evidence="1">The sequence shown here is derived from an EMBL/GenBank/DDBJ whole genome shotgun (WGS) entry which is preliminary data.</text>
</comment>
<proteinExistence type="predicted"/>
<gene>
    <name evidence="1" type="ORF">HAP95_00270</name>
</gene>
<feature type="non-terminal residue" evidence="1">
    <location>
        <position position="1"/>
    </location>
</feature>
<name>A0ABS5ZTY1_9PROT</name>
<keyword evidence="2" id="KW-1185">Reference proteome</keyword>
<dbReference type="EMBL" id="JAAOMP010000012">
    <property type="protein sequence ID" value="MBU2758662.1"/>
    <property type="molecule type" value="Genomic_DNA"/>
</dbReference>
<dbReference type="RefSeq" id="WP_215882468.1">
    <property type="nucleotide sequence ID" value="NZ_JAAOMP010000012.1"/>
</dbReference>
<organism evidence="1 2">
    <name type="scientific">Acidithiobacillus sulfurivorans</name>
    <dbReference type="NCBI Taxonomy" id="1958756"/>
    <lineage>
        <taxon>Bacteria</taxon>
        <taxon>Pseudomonadati</taxon>
        <taxon>Pseudomonadota</taxon>
        <taxon>Acidithiobacillia</taxon>
        <taxon>Acidithiobacillales</taxon>
        <taxon>Acidithiobacillaceae</taxon>
        <taxon>Acidithiobacillus</taxon>
    </lineage>
</organism>
<reference evidence="1 2" key="1">
    <citation type="journal article" date="2021" name="ISME J.">
        <title>Genomic evolution of the class Acidithiobacillia: deep-branching Proteobacteria living in extreme acidic conditions.</title>
        <authorList>
            <person name="Moya-Beltran A."/>
            <person name="Beard S."/>
            <person name="Rojas-Villalobos C."/>
            <person name="Issotta F."/>
            <person name="Gallardo Y."/>
            <person name="Ulloa R."/>
            <person name="Giaveno A."/>
            <person name="Degli Esposti M."/>
            <person name="Johnson D.B."/>
            <person name="Quatrini R."/>
        </authorList>
    </citation>
    <scope>NUCLEOTIDE SEQUENCE [LARGE SCALE GENOMIC DNA]</scope>
    <source>
        <strain evidence="1 2">RW2</strain>
    </source>
</reference>
<evidence type="ECO:0008006" key="3">
    <source>
        <dbReference type="Google" id="ProtNLM"/>
    </source>
</evidence>
<dbReference type="Proteomes" id="UP000755654">
    <property type="component" value="Unassembled WGS sequence"/>
</dbReference>
<protein>
    <recommendedName>
        <fullName evidence="3">ParA family protein</fullName>
    </recommendedName>
</protein>
<sequence length="77" mass="8584">VAKVMERLKEHYGNILSTGMIRESEEFKRSSIEREIPISLAYPGSKVAIPDLQAIADEMLGILKNITENRLTPKGGE</sequence>
<evidence type="ECO:0000313" key="1">
    <source>
        <dbReference type="EMBL" id="MBU2758662.1"/>
    </source>
</evidence>